<evidence type="ECO:0000256" key="4">
    <source>
        <dbReference type="ARBA" id="ARBA00031367"/>
    </source>
</evidence>
<protein>
    <recommendedName>
        <fullName evidence="3">UDP-glucose 4-epimerase</fullName>
    </recommendedName>
    <alternativeName>
        <fullName evidence="5">Galactowaldenase</fullName>
    </alternativeName>
    <alternativeName>
        <fullName evidence="4">UDP-galactose 4-epimerase</fullName>
    </alternativeName>
</protein>
<feature type="domain" description="NAD-dependent epimerase/dehydratase" evidence="6">
    <location>
        <begin position="3"/>
        <end position="125"/>
    </location>
</feature>
<sequence length="361" mass="37989">MRVLLTGSAGFIGTAIGRVLEDAGHEVVRVDVLLPMAHGEAAEAPPGTHLLDVRDAAEWGGLLNGIDAVCHQAAVVGAGVTVADLPLYAAHNDLGTAALLAAMSAHGISRLVLASSMVVYGEGRYVCESHGDRVPPPRSRAALDSGDFENHCDLCGGALAWAAVAEMGRLDPRSSYAASKVAQEHYASAWARQADATAIALRYHNVYGPHMPADTPYSGVAAIFRSSLERGEAPQVFEDGGQQRDFVHVDDVARANLAALEATAERSPGELAAYNVASGHPVTISEVAALVARGTGQSELAPVVTGRYRIGDVRHVVASPELAEKELGFRAEVLPEVGLPAFATAPLRSYLIPRWSSRRSR</sequence>
<dbReference type="InterPro" id="IPR001509">
    <property type="entry name" value="Epimerase_deHydtase"/>
</dbReference>
<comment type="similarity">
    <text evidence="2">Belongs to the NAD(P)-dependent epimerase/dehydratase family.</text>
</comment>
<gene>
    <name evidence="7" type="ORF">FHS12_005193</name>
</gene>
<evidence type="ECO:0000256" key="1">
    <source>
        <dbReference type="ARBA" id="ARBA00004947"/>
    </source>
</evidence>
<evidence type="ECO:0000256" key="2">
    <source>
        <dbReference type="ARBA" id="ARBA00007637"/>
    </source>
</evidence>
<accession>A0A7W5FBI4</accession>
<dbReference type="PANTHER" id="PTHR43725">
    <property type="entry name" value="UDP-GLUCOSE 4-EPIMERASE"/>
    <property type="match status" value="1"/>
</dbReference>
<dbReference type="Gene3D" id="3.90.25.10">
    <property type="entry name" value="UDP-galactose 4-epimerase, domain 1"/>
    <property type="match status" value="1"/>
</dbReference>
<keyword evidence="7" id="KW-0413">Isomerase</keyword>
<dbReference type="InterPro" id="IPR036291">
    <property type="entry name" value="NAD(P)-bd_dom_sf"/>
</dbReference>
<dbReference type="AlphaFoldDB" id="A0A7W5FBI4"/>
<dbReference type="PANTHER" id="PTHR43725:SF53">
    <property type="entry name" value="UDP-ARABINOSE 4-EPIMERASE 1"/>
    <property type="match status" value="1"/>
</dbReference>
<dbReference type="GO" id="GO:0033499">
    <property type="term" value="P:galactose catabolic process via UDP-galactose, Leloir pathway"/>
    <property type="evidence" value="ECO:0007669"/>
    <property type="project" value="TreeGrafter"/>
</dbReference>
<feature type="domain" description="NAD-dependent epimerase/dehydratase" evidence="6">
    <location>
        <begin position="166"/>
        <end position="277"/>
    </location>
</feature>
<evidence type="ECO:0000313" key="8">
    <source>
        <dbReference type="Proteomes" id="UP000577707"/>
    </source>
</evidence>
<name>A0A7W5FBI4_9ACTN</name>
<evidence type="ECO:0000256" key="5">
    <source>
        <dbReference type="ARBA" id="ARBA00033067"/>
    </source>
</evidence>
<dbReference type="GO" id="GO:0016853">
    <property type="term" value="F:isomerase activity"/>
    <property type="evidence" value="ECO:0007669"/>
    <property type="project" value="UniProtKB-KW"/>
</dbReference>
<organism evidence="7 8">
    <name type="scientific">Nocardioides albus</name>
    <dbReference type="NCBI Taxonomy" id="1841"/>
    <lineage>
        <taxon>Bacteria</taxon>
        <taxon>Bacillati</taxon>
        <taxon>Actinomycetota</taxon>
        <taxon>Actinomycetes</taxon>
        <taxon>Propionibacteriales</taxon>
        <taxon>Nocardioidaceae</taxon>
        <taxon>Nocardioides</taxon>
    </lineage>
</organism>
<comment type="pathway">
    <text evidence="1">Carbohydrate metabolism; galactose metabolism.</text>
</comment>
<proteinExistence type="inferred from homology"/>
<reference evidence="7 8" key="1">
    <citation type="submission" date="2020-08" db="EMBL/GenBank/DDBJ databases">
        <title>Genomic Encyclopedia of Type Strains, Phase III (KMG-III): the genomes of soil and plant-associated and newly described type strains.</title>
        <authorList>
            <person name="Whitman W."/>
        </authorList>
    </citation>
    <scope>NUCLEOTIDE SEQUENCE [LARGE SCALE GENOMIC DNA]</scope>
    <source>
        <strain evidence="7 8">CECT 3302</strain>
    </source>
</reference>
<dbReference type="Gene3D" id="3.40.50.720">
    <property type="entry name" value="NAD(P)-binding Rossmann-like Domain"/>
    <property type="match status" value="2"/>
</dbReference>
<evidence type="ECO:0000256" key="3">
    <source>
        <dbReference type="ARBA" id="ARBA00018569"/>
    </source>
</evidence>
<dbReference type="Proteomes" id="UP000577707">
    <property type="component" value="Unassembled WGS sequence"/>
</dbReference>
<dbReference type="RefSeq" id="WP_183551882.1">
    <property type="nucleotide sequence ID" value="NZ_BMQT01000018.1"/>
</dbReference>
<evidence type="ECO:0000313" key="7">
    <source>
        <dbReference type="EMBL" id="MBB3092216.1"/>
    </source>
</evidence>
<dbReference type="Pfam" id="PF01370">
    <property type="entry name" value="Epimerase"/>
    <property type="match status" value="2"/>
</dbReference>
<keyword evidence="8" id="KW-1185">Reference proteome</keyword>
<dbReference type="PRINTS" id="PR01713">
    <property type="entry name" value="NUCEPIMERASE"/>
</dbReference>
<evidence type="ECO:0000259" key="6">
    <source>
        <dbReference type="Pfam" id="PF01370"/>
    </source>
</evidence>
<dbReference type="EMBL" id="JACHXG010000018">
    <property type="protein sequence ID" value="MBB3092216.1"/>
    <property type="molecule type" value="Genomic_DNA"/>
</dbReference>
<dbReference type="SUPFAM" id="SSF51735">
    <property type="entry name" value="NAD(P)-binding Rossmann-fold domains"/>
    <property type="match status" value="1"/>
</dbReference>
<comment type="caution">
    <text evidence="7">The sequence shown here is derived from an EMBL/GenBank/DDBJ whole genome shotgun (WGS) entry which is preliminary data.</text>
</comment>